<protein>
    <submittedName>
        <fullName evidence="9">DEKNAAC104643</fullName>
    </submittedName>
</protein>
<reference evidence="9 10" key="1">
    <citation type="submission" date="2018-12" db="EMBL/GenBank/DDBJ databases">
        <authorList>
            <person name="Tiukova I."/>
            <person name="Dainat J."/>
        </authorList>
    </citation>
    <scope>NUCLEOTIDE SEQUENCE [LARGE SCALE GENOMIC DNA]</scope>
</reference>
<keyword evidence="10" id="KW-1185">Reference proteome</keyword>
<dbReference type="OrthoDB" id="3639251at2759"/>
<evidence type="ECO:0000313" key="10">
    <source>
        <dbReference type="Proteomes" id="UP000290900"/>
    </source>
</evidence>
<dbReference type="Gene3D" id="1.20.1250.20">
    <property type="entry name" value="MFS general substrate transporter like domains"/>
    <property type="match status" value="1"/>
</dbReference>
<proteinExistence type="inferred from homology"/>
<feature type="transmembrane region" description="Helical" evidence="7">
    <location>
        <begin position="462"/>
        <end position="484"/>
    </location>
</feature>
<keyword evidence="4 7" id="KW-1133">Transmembrane helix</keyword>
<evidence type="ECO:0000256" key="5">
    <source>
        <dbReference type="ARBA" id="ARBA00023136"/>
    </source>
</evidence>
<comment type="subcellular location">
    <subcellularLocation>
        <location evidence="1">Membrane</location>
        <topology evidence="1">Multi-pass membrane protein</topology>
    </subcellularLocation>
</comment>
<feature type="transmembrane region" description="Helical" evidence="7">
    <location>
        <begin position="236"/>
        <end position="258"/>
    </location>
</feature>
<evidence type="ECO:0000256" key="4">
    <source>
        <dbReference type="ARBA" id="ARBA00022989"/>
    </source>
</evidence>
<organism evidence="9 10">
    <name type="scientific">Brettanomyces naardenensis</name>
    <name type="common">Yeast</name>
    <dbReference type="NCBI Taxonomy" id="13370"/>
    <lineage>
        <taxon>Eukaryota</taxon>
        <taxon>Fungi</taxon>
        <taxon>Dikarya</taxon>
        <taxon>Ascomycota</taxon>
        <taxon>Saccharomycotina</taxon>
        <taxon>Pichiomycetes</taxon>
        <taxon>Pichiales</taxon>
        <taxon>Pichiaceae</taxon>
        <taxon>Brettanomyces</taxon>
    </lineage>
</organism>
<dbReference type="STRING" id="13370.A0A448YRB3"/>
<feature type="transmembrane region" description="Helical" evidence="7">
    <location>
        <begin position="202"/>
        <end position="224"/>
    </location>
</feature>
<sequence>MSVKSFLKYIWDVYKIPDPSTFKTEYIDSTIDRERKPVNDSKGWQKNSFLQSFNLYPAHYSAYERKFLLKFDISVFLFLGASFYTKYLDNTNIAAAYVSGMSDDLNLKGDELNLFNTYYTISYAILQIPLTLLITRPQFSRYLLLGCEFIWGMLTFANAFVQDAQQVYAIRFFIGVTEACSFPATYVIFSSFLTDDELFTRAGIYGAFATAGSASSGVLQSWAYKNLRGVGGLAGWRWQFIVDSILTVIVVIYGFFLFPGTPSSCRKFGLFTEDDMIFARKRLDKKVAIPQKFTKRFLKETFTTWQFYVCALMWTFHHSSFYTNGDKLYMKASGLYSVTQVTDWDTYTYLLGIPSTILICPLTQWFGKLPVVGVVFVTAFYAATVLVIWNLPNSVIMSAFFLQHVMIDGLSQLFYGWSATLCKDNVEKKALVLGFMQSLSYATNAWVIPLEYNMKYSPRFKAGYIANVFIIGGTLFFFLLCWVLSHYDQKLIPKWAGYRHLDNDGNMKYLDDEEENLEDISSDLDESIIQETVSIGSRGKK</sequence>
<dbReference type="GO" id="GO:0016020">
    <property type="term" value="C:membrane"/>
    <property type="evidence" value="ECO:0007669"/>
    <property type="project" value="UniProtKB-SubCell"/>
</dbReference>
<comment type="similarity">
    <text evidence="6">Belongs to the major facilitator superfamily. Allantoate permease family.</text>
</comment>
<dbReference type="InterPro" id="IPR020846">
    <property type="entry name" value="MFS_dom"/>
</dbReference>
<feature type="transmembrane region" description="Helical" evidence="7">
    <location>
        <begin position="430"/>
        <end position="450"/>
    </location>
</feature>
<evidence type="ECO:0000256" key="3">
    <source>
        <dbReference type="ARBA" id="ARBA00022692"/>
    </source>
</evidence>
<dbReference type="Proteomes" id="UP000290900">
    <property type="component" value="Unassembled WGS sequence"/>
</dbReference>
<feature type="transmembrane region" description="Helical" evidence="7">
    <location>
        <begin position="395"/>
        <end position="418"/>
    </location>
</feature>
<feature type="transmembrane region" description="Helical" evidence="7">
    <location>
        <begin position="167"/>
        <end position="190"/>
    </location>
</feature>
<evidence type="ECO:0000259" key="8">
    <source>
        <dbReference type="PROSITE" id="PS50850"/>
    </source>
</evidence>
<evidence type="ECO:0000256" key="7">
    <source>
        <dbReference type="SAM" id="Phobius"/>
    </source>
</evidence>
<dbReference type="InterPro" id="IPR011701">
    <property type="entry name" value="MFS"/>
</dbReference>
<feature type="domain" description="Major facilitator superfamily (MFS) profile" evidence="8">
    <location>
        <begin position="75"/>
        <end position="491"/>
    </location>
</feature>
<dbReference type="InterPro" id="IPR036259">
    <property type="entry name" value="MFS_trans_sf"/>
</dbReference>
<keyword evidence="2" id="KW-0813">Transport</keyword>
<dbReference type="EMBL" id="CAACVR010000045">
    <property type="protein sequence ID" value="VEU23448.1"/>
    <property type="molecule type" value="Genomic_DNA"/>
</dbReference>
<evidence type="ECO:0000256" key="6">
    <source>
        <dbReference type="ARBA" id="ARBA00037968"/>
    </source>
</evidence>
<accession>A0A448YRB3</accession>
<dbReference type="PANTHER" id="PTHR43791">
    <property type="entry name" value="PERMEASE-RELATED"/>
    <property type="match status" value="1"/>
</dbReference>
<dbReference type="SUPFAM" id="SSF103473">
    <property type="entry name" value="MFS general substrate transporter"/>
    <property type="match status" value="1"/>
</dbReference>
<dbReference type="PANTHER" id="PTHR43791:SF15">
    <property type="entry name" value="TRANSPORTER SEO1-RELATED"/>
    <property type="match status" value="1"/>
</dbReference>
<keyword evidence="3 7" id="KW-0812">Transmembrane</keyword>
<evidence type="ECO:0000256" key="1">
    <source>
        <dbReference type="ARBA" id="ARBA00004141"/>
    </source>
</evidence>
<dbReference type="PROSITE" id="PS50850">
    <property type="entry name" value="MFS"/>
    <property type="match status" value="1"/>
</dbReference>
<evidence type="ECO:0000313" key="9">
    <source>
        <dbReference type="EMBL" id="VEU23448.1"/>
    </source>
</evidence>
<feature type="transmembrane region" description="Helical" evidence="7">
    <location>
        <begin position="117"/>
        <end position="135"/>
    </location>
</feature>
<feature type="transmembrane region" description="Helical" evidence="7">
    <location>
        <begin position="142"/>
        <end position="161"/>
    </location>
</feature>
<name>A0A448YRB3_BRENA</name>
<keyword evidence="5 7" id="KW-0472">Membrane</keyword>
<dbReference type="Pfam" id="PF07690">
    <property type="entry name" value="MFS_1"/>
    <property type="match status" value="1"/>
</dbReference>
<feature type="transmembrane region" description="Helical" evidence="7">
    <location>
        <begin position="369"/>
        <end position="389"/>
    </location>
</feature>
<dbReference type="FunFam" id="1.20.1250.20:FF:000065">
    <property type="entry name" value="Putative MFS pantothenate transporter"/>
    <property type="match status" value="1"/>
</dbReference>
<evidence type="ECO:0000256" key="2">
    <source>
        <dbReference type="ARBA" id="ARBA00022448"/>
    </source>
</evidence>
<dbReference type="GO" id="GO:0022857">
    <property type="term" value="F:transmembrane transporter activity"/>
    <property type="evidence" value="ECO:0007669"/>
    <property type="project" value="InterPro"/>
</dbReference>
<dbReference type="AlphaFoldDB" id="A0A448YRB3"/>
<gene>
    <name evidence="9" type="ORF">BRENAR_LOCUS4178</name>
</gene>
<dbReference type="InParanoid" id="A0A448YRB3"/>